<organism evidence="4 5">
    <name type="scientific">Exophiala sideris</name>
    <dbReference type="NCBI Taxonomy" id="1016849"/>
    <lineage>
        <taxon>Eukaryota</taxon>
        <taxon>Fungi</taxon>
        <taxon>Dikarya</taxon>
        <taxon>Ascomycota</taxon>
        <taxon>Pezizomycotina</taxon>
        <taxon>Eurotiomycetes</taxon>
        <taxon>Chaetothyriomycetidae</taxon>
        <taxon>Chaetothyriales</taxon>
        <taxon>Herpotrichiellaceae</taxon>
        <taxon>Exophiala</taxon>
    </lineage>
</organism>
<dbReference type="PROSITE" id="PS51819">
    <property type="entry name" value="VOC"/>
    <property type="match status" value="1"/>
</dbReference>
<evidence type="ECO:0000256" key="1">
    <source>
        <dbReference type="ARBA" id="ARBA00010363"/>
    </source>
</evidence>
<dbReference type="InterPro" id="IPR050383">
    <property type="entry name" value="GlyoxalaseI/FosfomycinResist"/>
</dbReference>
<dbReference type="Proteomes" id="UP000053599">
    <property type="component" value="Unassembled WGS sequence"/>
</dbReference>
<comment type="similarity">
    <text evidence="1">Belongs to the glyoxalase I family.</text>
</comment>
<dbReference type="Gene3D" id="3.10.180.10">
    <property type="entry name" value="2,3-Dihydroxybiphenyl 1,2-Dioxygenase, domain 1"/>
    <property type="match status" value="1"/>
</dbReference>
<dbReference type="InterPro" id="IPR004360">
    <property type="entry name" value="Glyas_Fos-R_dOase_dom"/>
</dbReference>
<protein>
    <recommendedName>
        <fullName evidence="3">VOC domain-containing protein</fullName>
    </recommendedName>
</protein>
<dbReference type="AlphaFoldDB" id="A0A0D1WQC7"/>
<proteinExistence type="inferred from homology"/>
<dbReference type="OrthoDB" id="5371818at2759"/>
<dbReference type="InterPro" id="IPR029068">
    <property type="entry name" value="Glyas_Bleomycin-R_OHBP_Dase"/>
</dbReference>
<gene>
    <name evidence="4" type="ORF">PV11_09108</name>
</gene>
<dbReference type="PANTHER" id="PTHR21366:SF14">
    <property type="entry name" value="GLYOXALASE DOMAIN-CONTAINING PROTEIN 5"/>
    <property type="match status" value="1"/>
</dbReference>
<dbReference type="PANTHER" id="PTHR21366">
    <property type="entry name" value="GLYOXALASE FAMILY PROTEIN"/>
    <property type="match status" value="1"/>
</dbReference>
<evidence type="ECO:0000313" key="4">
    <source>
        <dbReference type="EMBL" id="KIV77301.1"/>
    </source>
</evidence>
<dbReference type="HOGENOM" id="CLU_098384_0_0_1"/>
<dbReference type="EMBL" id="KN846954">
    <property type="protein sequence ID" value="KIV77301.1"/>
    <property type="molecule type" value="Genomic_DNA"/>
</dbReference>
<evidence type="ECO:0000256" key="2">
    <source>
        <dbReference type="SAM" id="MobiDB-lite"/>
    </source>
</evidence>
<name>A0A0D1WQC7_9EURO</name>
<evidence type="ECO:0000259" key="3">
    <source>
        <dbReference type="PROSITE" id="PS51819"/>
    </source>
</evidence>
<evidence type="ECO:0000313" key="5">
    <source>
        <dbReference type="Proteomes" id="UP000053599"/>
    </source>
</evidence>
<dbReference type="InterPro" id="IPR037523">
    <property type="entry name" value="VOC_core"/>
</dbReference>
<reference evidence="4 5" key="1">
    <citation type="submission" date="2015-01" db="EMBL/GenBank/DDBJ databases">
        <title>The Genome Sequence of Exophiala sideris CBS121828.</title>
        <authorList>
            <consortium name="The Broad Institute Genomics Platform"/>
            <person name="Cuomo C."/>
            <person name="de Hoog S."/>
            <person name="Gorbushina A."/>
            <person name="Stielow B."/>
            <person name="Teixiera M."/>
            <person name="Abouelleil A."/>
            <person name="Chapman S.B."/>
            <person name="Priest M."/>
            <person name="Young S.K."/>
            <person name="Wortman J."/>
            <person name="Nusbaum C."/>
            <person name="Birren B."/>
        </authorList>
    </citation>
    <scope>NUCLEOTIDE SEQUENCE [LARGE SCALE GENOMIC DNA]</scope>
    <source>
        <strain evidence="4 5">CBS 121828</strain>
    </source>
</reference>
<accession>A0A0D1WQC7</accession>
<sequence>MTAATNGNSNGASNGTVKVKSPASLAHVLLKTTQLDAMIDFYCKFTGGHVAFRGKSMAFIAYDEEHHRIAIGAMPNTTAKAPYSSGLEHIAFTYDNLDDLVESYEQRKQIGMHPIWCVNHGPTTSIYYQDPDGNHLETQVDNYDSSEETTEYMMLPEFTVNSVGFDFDPEELAARVRSGEDHKTIKRRVGSGPRPNPPYAAPPQKH</sequence>
<feature type="compositionally biased region" description="Pro residues" evidence="2">
    <location>
        <begin position="194"/>
        <end position="206"/>
    </location>
</feature>
<feature type="domain" description="VOC" evidence="3">
    <location>
        <begin position="24"/>
        <end position="141"/>
    </location>
</feature>
<dbReference type="Pfam" id="PF00903">
    <property type="entry name" value="Glyoxalase"/>
    <property type="match status" value="1"/>
</dbReference>
<dbReference type="SUPFAM" id="SSF54593">
    <property type="entry name" value="Glyoxalase/Bleomycin resistance protein/Dihydroxybiphenyl dioxygenase"/>
    <property type="match status" value="1"/>
</dbReference>
<feature type="region of interest" description="Disordered" evidence="2">
    <location>
        <begin position="175"/>
        <end position="206"/>
    </location>
</feature>